<proteinExistence type="predicted"/>
<dbReference type="AlphaFoldDB" id="A0A1I8IWQ3"/>
<evidence type="ECO:0000313" key="3">
    <source>
        <dbReference type="WBParaSite" id="maker-uti_cns_0018133-snap-gene-0.2-mRNA-1"/>
    </source>
</evidence>
<dbReference type="Proteomes" id="UP000095280">
    <property type="component" value="Unplaced"/>
</dbReference>
<accession>A0A1I8IWQ3</accession>
<sequence>SVYTVGVIEQLKVAALQGRRVSSSFRRIASESLQRIRFNSQQVMGVPGGVECRHAVIIAGLQSVQRVEKCWRLGTSCSLSAFEPVIASGVRERVMKMKHCRNCQSDKNDSRSTSSASVPRCSWRPTAPAGSASRLLSLCRVAAAATTPQAEETINEMQAADFVHQLDSRLGARVNFVDFLRDLVVYSAYYPELRAFKPLVDQAVQNYELCRYVTCSTDYLGPG</sequence>
<evidence type="ECO:0000256" key="1">
    <source>
        <dbReference type="SAM" id="MobiDB-lite"/>
    </source>
</evidence>
<dbReference type="WBParaSite" id="maker-uti_cns_0018133-snap-gene-0.2-mRNA-1">
    <property type="protein sequence ID" value="maker-uti_cns_0018133-snap-gene-0.2-mRNA-1"/>
    <property type="gene ID" value="maker-uti_cns_0018133-snap-gene-0.2"/>
</dbReference>
<feature type="region of interest" description="Disordered" evidence="1">
    <location>
        <begin position="102"/>
        <end position="129"/>
    </location>
</feature>
<evidence type="ECO:0000313" key="2">
    <source>
        <dbReference type="Proteomes" id="UP000095280"/>
    </source>
</evidence>
<reference evidence="3" key="1">
    <citation type="submission" date="2016-11" db="UniProtKB">
        <authorList>
            <consortium name="WormBaseParasite"/>
        </authorList>
    </citation>
    <scope>IDENTIFICATION</scope>
</reference>
<organism evidence="2 3">
    <name type="scientific">Macrostomum lignano</name>
    <dbReference type="NCBI Taxonomy" id="282301"/>
    <lineage>
        <taxon>Eukaryota</taxon>
        <taxon>Metazoa</taxon>
        <taxon>Spiralia</taxon>
        <taxon>Lophotrochozoa</taxon>
        <taxon>Platyhelminthes</taxon>
        <taxon>Rhabditophora</taxon>
        <taxon>Macrostomorpha</taxon>
        <taxon>Macrostomida</taxon>
        <taxon>Macrostomidae</taxon>
        <taxon>Macrostomum</taxon>
    </lineage>
</organism>
<protein>
    <submittedName>
        <fullName evidence="3">BCDHK_Adom3 domain-containing protein</fullName>
    </submittedName>
</protein>
<keyword evidence="2" id="KW-1185">Reference proteome</keyword>
<name>A0A1I8IWQ3_9PLAT</name>